<organism evidence="1 2">
    <name type="scientific">Paraglomus occultum</name>
    <dbReference type="NCBI Taxonomy" id="144539"/>
    <lineage>
        <taxon>Eukaryota</taxon>
        <taxon>Fungi</taxon>
        <taxon>Fungi incertae sedis</taxon>
        <taxon>Mucoromycota</taxon>
        <taxon>Glomeromycotina</taxon>
        <taxon>Glomeromycetes</taxon>
        <taxon>Paraglomerales</taxon>
        <taxon>Paraglomeraceae</taxon>
        <taxon>Paraglomus</taxon>
    </lineage>
</organism>
<keyword evidence="2" id="KW-1185">Reference proteome</keyword>
<dbReference type="EMBL" id="CAJVPJ010001367">
    <property type="protein sequence ID" value="CAG8588250.1"/>
    <property type="molecule type" value="Genomic_DNA"/>
</dbReference>
<feature type="non-terminal residue" evidence="1">
    <location>
        <position position="66"/>
    </location>
</feature>
<accession>A0A9N9GA85</accession>
<proteinExistence type="predicted"/>
<gene>
    <name evidence="1" type="ORF">POCULU_LOCUS6838</name>
</gene>
<dbReference type="Proteomes" id="UP000789572">
    <property type="component" value="Unassembled WGS sequence"/>
</dbReference>
<reference evidence="1" key="1">
    <citation type="submission" date="2021-06" db="EMBL/GenBank/DDBJ databases">
        <authorList>
            <person name="Kallberg Y."/>
            <person name="Tangrot J."/>
            <person name="Rosling A."/>
        </authorList>
    </citation>
    <scope>NUCLEOTIDE SEQUENCE</scope>
    <source>
        <strain evidence="1">IA702</strain>
    </source>
</reference>
<dbReference type="AlphaFoldDB" id="A0A9N9GA85"/>
<evidence type="ECO:0000313" key="1">
    <source>
        <dbReference type="EMBL" id="CAG8588250.1"/>
    </source>
</evidence>
<evidence type="ECO:0000313" key="2">
    <source>
        <dbReference type="Proteomes" id="UP000789572"/>
    </source>
</evidence>
<protein>
    <submittedName>
        <fullName evidence="1">10085_t:CDS:1</fullName>
    </submittedName>
</protein>
<comment type="caution">
    <text evidence="1">The sequence shown here is derived from an EMBL/GenBank/DDBJ whole genome shotgun (WGS) entry which is preliminary data.</text>
</comment>
<name>A0A9N9GA85_9GLOM</name>
<sequence length="66" mass="7299">NAVQLAADQGEVLVETLNNWKVICNISLSMTNSIHFLLIELTALSFSDTSPPRMNIQDFDGNFFPG</sequence>